<organism evidence="3 4">
    <name type="scientific">Rhodoferax ferrireducens</name>
    <dbReference type="NCBI Taxonomy" id="192843"/>
    <lineage>
        <taxon>Bacteria</taxon>
        <taxon>Pseudomonadati</taxon>
        <taxon>Pseudomonadota</taxon>
        <taxon>Betaproteobacteria</taxon>
        <taxon>Burkholderiales</taxon>
        <taxon>Comamonadaceae</taxon>
        <taxon>Rhodoferax</taxon>
    </lineage>
</organism>
<feature type="transmembrane region" description="Helical" evidence="1">
    <location>
        <begin position="52"/>
        <end position="70"/>
    </location>
</feature>
<feature type="domain" description="Acyltransferase 3" evidence="2">
    <location>
        <begin position="17"/>
        <end position="343"/>
    </location>
</feature>
<dbReference type="PANTHER" id="PTHR23028">
    <property type="entry name" value="ACETYLTRANSFERASE"/>
    <property type="match status" value="1"/>
</dbReference>
<keyword evidence="1" id="KW-1133">Transmembrane helix</keyword>
<dbReference type="InterPro" id="IPR050879">
    <property type="entry name" value="Acyltransferase_3"/>
</dbReference>
<comment type="caution">
    <text evidence="3">The sequence shown here is derived from an EMBL/GenBank/DDBJ whole genome shotgun (WGS) entry which is preliminary data.</text>
</comment>
<feature type="transmembrane region" description="Helical" evidence="1">
    <location>
        <begin position="271"/>
        <end position="290"/>
    </location>
</feature>
<dbReference type="Proteomes" id="UP001180487">
    <property type="component" value="Unassembled WGS sequence"/>
</dbReference>
<dbReference type="RefSeq" id="WP_310372456.1">
    <property type="nucleotide sequence ID" value="NZ_JAVDXT010000001.1"/>
</dbReference>
<protein>
    <submittedName>
        <fullName evidence="3">Peptidoglycan/LPS O-acetylase OafA/YrhL</fullName>
    </submittedName>
</protein>
<feature type="transmembrane region" description="Helical" evidence="1">
    <location>
        <begin position="245"/>
        <end position="265"/>
    </location>
</feature>
<evidence type="ECO:0000313" key="4">
    <source>
        <dbReference type="Proteomes" id="UP001180487"/>
    </source>
</evidence>
<feature type="transmembrane region" description="Helical" evidence="1">
    <location>
        <begin position="180"/>
        <end position="200"/>
    </location>
</feature>
<gene>
    <name evidence="3" type="ORF">J2X19_001718</name>
</gene>
<sequence>MKTFGSVLEANKGIGPGFDFARLFLAFAVLAWHSLLVLPGGYTSAIFDSPMWLANYAILPMFFGLSGFLVAGSAERLSLKNFALNRGLRIFPALIVEILLSAFVLGVIFTTLPLKEYFTNWLFYKYFLNIVGKINYLLPGVFEANPYPGIVNGSLWTVPFEILCYLVLGALMYTKLFKNAWVVLAVAIVSVFIGITIDQLHELIPNSVVMQSVWRVYNGSRKGALLLPCFLLGVLAFRCRNRIPFNWPTLLLSAAAMLALAFLGSEKMSPIILAFCAPIMVYIVCYVGLLKIPKIPYYHTGDYSYGIYLYAFPIQQALVLLFPGLTSLVLHLLFSIVLVTIFASFSWHVIEKPILGLRKKFSFTAKLHGVGVDKDESKLKPASKSVRA</sequence>
<keyword evidence="1" id="KW-0472">Membrane</keyword>
<feature type="transmembrane region" description="Helical" evidence="1">
    <location>
        <begin position="220"/>
        <end position="238"/>
    </location>
</feature>
<name>A0ABU2C6U8_9BURK</name>
<reference evidence="3 4" key="1">
    <citation type="submission" date="2023-07" db="EMBL/GenBank/DDBJ databases">
        <title>Sorghum-associated microbial communities from plants grown in Nebraska, USA.</title>
        <authorList>
            <person name="Schachtman D."/>
        </authorList>
    </citation>
    <scope>NUCLEOTIDE SEQUENCE [LARGE SCALE GENOMIC DNA]</scope>
    <source>
        <strain evidence="3 4">BE313</strain>
    </source>
</reference>
<dbReference type="Pfam" id="PF01757">
    <property type="entry name" value="Acyl_transf_3"/>
    <property type="match status" value="1"/>
</dbReference>
<dbReference type="PANTHER" id="PTHR23028:SF131">
    <property type="entry name" value="BLR2367 PROTEIN"/>
    <property type="match status" value="1"/>
</dbReference>
<proteinExistence type="predicted"/>
<feature type="transmembrane region" description="Helical" evidence="1">
    <location>
        <begin position="154"/>
        <end position="173"/>
    </location>
</feature>
<feature type="transmembrane region" description="Helical" evidence="1">
    <location>
        <begin position="302"/>
        <end position="322"/>
    </location>
</feature>
<accession>A0ABU2C6U8</accession>
<feature type="transmembrane region" description="Helical" evidence="1">
    <location>
        <begin position="20"/>
        <end position="40"/>
    </location>
</feature>
<evidence type="ECO:0000256" key="1">
    <source>
        <dbReference type="SAM" id="Phobius"/>
    </source>
</evidence>
<dbReference type="EMBL" id="JAVDXT010000001">
    <property type="protein sequence ID" value="MDR7377060.1"/>
    <property type="molecule type" value="Genomic_DNA"/>
</dbReference>
<evidence type="ECO:0000259" key="2">
    <source>
        <dbReference type="Pfam" id="PF01757"/>
    </source>
</evidence>
<dbReference type="InterPro" id="IPR002656">
    <property type="entry name" value="Acyl_transf_3_dom"/>
</dbReference>
<evidence type="ECO:0000313" key="3">
    <source>
        <dbReference type="EMBL" id="MDR7377060.1"/>
    </source>
</evidence>
<keyword evidence="4" id="KW-1185">Reference proteome</keyword>
<feature type="transmembrane region" description="Helical" evidence="1">
    <location>
        <begin position="90"/>
        <end position="110"/>
    </location>
</feature>
<keyword evidence="1" id="KW-0812">Transmembrane</keyword>
<feature type="transmembrane region" description="Helical" evidence="1">
    <location>
        <begin position="328"/>
        <end position="350"/>
    </location>
</feature>